<evidence type="ECO:0000313" key="2">
    <source>
        <dbReference type="EMBL" id="MFB9212391.1"/>
    </source>
</evidence>
<accession>A0ABV5J6D6</accession>
<name>A0ABV5J6D6_9BACT</name>
<sequence length="1036" mass="115140">MSPSEENIHKSKGGIAYMARNTIAANLLMIILLGGGIWTMYNIQKEVFPQFQLDIVNVRVVYPGSAPEEVEQGILLPVEEAIRGVQGIKEITSTAGEGYGNVQIELVAGTNRMKAFQDIDQAVNRIRTFPDDIEQPEVNLQARQIDVMELGLYGEADIWTLRKLAERLRNRLLNEPEITQVEIGNVPDFVTHVEIPEHNLRQYGLTLGRVADILAASSEDIPAGALETQSGEILLRMQERKQWAEEFSEITIISSPSGARVTLGELAKITDGFEETGFHGQFNQQHSVELEIFRIGKQSPLEIESTVQAVLKDVSLPPGINLRIDSNRAEDYRERLSLLTENGALAIVIVLVILTLFLEYRLAFWVMMGMAISFIGGIVFLPLIGVSINMISMFGFLVVLGIVVDDAIVVGENIYEYRQRGMGYLDAAIAGARDISKPVVFSILTTIIAFVPLLFMPGETGKFWWPLPAVVIIVLIVSLLEALFILPAHLGHTSKKSIVKLGDRIEGWQQSFARKFNSGIDKYYRPFLELCLKYKYITLSSALALLLIVGGYGYSDHMGMIMMPEVSADEIEAGVRLPVGTTPDQAARVAEEITNSTQRMFDKHNLYEVAEGIKTNVRGQNFIDVEIVMRPPDERDMTAGDVIALWRDEIGDIEGVDQITFEAERGPGGYQQDISVDLSHADIDVLERASTAFFERMDAYENTRDISDNYNKGKTQFDFKLLPEGRNLGLTSSEVGRQVRDAFYGALAMRQLRGMNEIEVRVKLPKEERKDVRNLETFLIRTPEGVEVPLLDVVEVEQQEAFTSINRRDGRRVVNVGMDVEPSNAVSRVLASVQNEVLPQLRADFPGITWSFQGSQADMRESTQSLWGGFMMAMLIIYALLAVAFGSYWQPAIIMAAIPFGIVGAVIGHIILGYDLSIVSLMGVIALSGVVVNDSLIMVDYANKNRGSLSAFEAIHEAGLRRFRPIMLTTLTTFGGLTPIIMETSRQAYYLIPMAISLGFGIVFATSIILVIVPCLYLILEDVKGKVQSKTEEFVR</sequence>
<feature type="transmembrane region" description="Helical" evidence="1">
    <location>
        <begin position="892"/>
        <end position="912"/>
    </location>
</feature>
<keyword evidence="1" id="KW-0812">Transmembrane</keyword>
<feature type="transmembrane region" description="Helical" evidence="1">
    <location>
        <begin position="918"/>
        <end position="942"/>
    </location>
</feature>
<feature type="transmembrane region" description="Helical" evidence="1">
    <location>
        <begin position="866"/>
        <end position="885"/>
    </location>
</feature>
<gene>
    <name evidence="2" type="ORF">ACFFUR_11295</name>
</gene>
<dbReference type="InterPro" id="IPR027463">
    <property type="entry name" value="AcrB_DN_DC_subdom"/>
</dbReference>
<reference evidence="2 3" key="1">
    <citation type="submission" date="2024-09" db="EMBL/GenBank/DDBJ databases">
        <authorList>
            <person name="Sun Q."/>
            <person name="Mori K."/>
        </authorList>
    </citation>
    <scope>NUCLEOTIDE SEQUENCE [LARGE SCALE GENOMIC DNA]</scope>
    <source>
        <strain evidence="2 3">CECT 7682</strain>
    </source>
</reference>
<dbReference type="PRINTS" id="PR00702">
    <property type="entry name" value="ACRIFLAVINRP"/>
</dbReference>
<feature type="transmembrane region" description="Helical" evidence="1">
    <location>
        <begin position="463"/>
        <end position="486"/>
    </location>
</feature>
<feature type="transmembrane region" description="Helical" evidence="1">
    <location>
        <begin position="336"/>
        <end position="357"/>
    </location>
</feature>
<proteinExistence type="predicted"/>
<dbReference type="Gene3D" id="3.30.70.1440">
    <property type="entry name" value="Multidrug efflux transporter AcrB pore domain"/>
    <property type="match status" value="1"/>
</dbReference>
<dbReference type="Proteomes" id="UP001589654">
    <property type="component" value="Unassembled WGS sequence"/>
</dbReference>
<dbReference type="PANTHER" id="PTHR32063:SF33">
    <property type="entry name" value="RND SUPERFAMILY EFFLUX PUMP PERMEASE COMPONENT"/>
    <property type="match status" value="1"/>
</dbReference>
<feature type="transmembrane region" description="Helical" evidence="1">
    <location>
        <begin position="390"/>
        <end position="410"/>
    </location>
</feature>
<dbReference type="Pfam" id="PF00873">
    <property type="entry name" value="ACR_tran"/>
    <property type="match status" value="1"/>
</dbReference>
<feature type="transmembrane region" description="Helical" evidence="1">
    <location>
        <begin position="988"/>
        <end position="1020"/>
    </location>
</feature>
<comment type="caution">
    <text evidence="2">The sequence shown here is derived from an EMBL/GenBank/DDBJ whole genome shotgun (WGS) entry which is preliminary data.</text>
</comment>
<dbReference type="Gene3D" id="3.30.70.1320">
    <property type="entry name" value="Multidrug efflux transporter AcrB pore domain like"/>
    <property type="match status" value="1"/>
</dbReference>
<evidence type="ECO:0000256" key="1">
    <source>
        <dbReference type="SAM" id="Phobius"/>
    </source>
</evidence>
<organism evidence="2 3">
    <name type="scientific">Echinicola jeungdonensis</name>
    <dbReference type="NCBI Taxonomy" id="709343"/>
    <lineage>
        <taxon>Bacteria</taxon>
        <taxon>Pseudomonadati</taxon>
        <taxon>Bacteroidota</taxon>
        <taxon>Cytophagia</taxon>
        <taxon>Cytophagales</taxon>
        <taxon>Cyclobacteriaceae</taxon>
        <taxon>Echinicola</taxon>
    </lineage>
</organism>
<dbReference type="Gene3D" id="3.30.70.1430">
    <property type="entry name" value="Multidrug efflux transporter AcrB pore domain"/>
    <property type="match status" value="2"/>
</dbReference>
<dbReference type="SUPFAM" id="SSF82693">
    <property type="entry name" value="Multidrug efflux transporter AcrB pore domain, PN1, PN2, PC1 and PC2 subdomains"/>
    <property type="match status" value="2"/>
</dbReference>
<feature type="transmembrane region" description="Helical" evidence="1">
    <location>
        <begin position="364"/>
        <end position="384"/>
    </location>
</feature>
<feature type="transmembrane region" description="Helical" evidence="1">
    <location>
        <begin position="21"/>
        <end position="41"/>
    </location>
</feature>
<dbReference type="SUPFAM" id="SSF82714">
    <property type="entry name" value="Multidrug efflux transporter AcrB TolC docking domain, DN and DC subdomains"/>
    <property type="match status" value="2"/>
</dbReference>
<dbReference type="PANTHER" id="PTHR32063">
    <property type="match status" value="1"/>
</dbReference>
<dbReference type="Gene3D" id="1.20.1640.10">
    <property type="entry name" value="Multidrug efflux transporter AcrB transmembrane domain"/>
    <property type="match status" value="2"/>
</dbReference>
<feature type="transmembrane region" description="Helical" evidence="1">
    <location>
        <begin position="439"/>
        <end position="457"/>
    </location>
</feature>
<dbReference type="InterPro" id="IPR001036">
    <property type="entry name" value="Acrflvin-R"/>
</dbReference>
<dbReference type="EMBL" id="JBHMEW010000060">
    <property type="protein sequence ID" value="MFB9212391.1"/>
    <property type="molecule type" value="Genomic_DNA"/>
</dbReference>
<keyword evidence="3" id="KW-1185">Reference proteome</keyword>
<dbReference type="SUPFAM" id="SSF82866">
    <property type="entry name" value="Multidrug efflux transporter AcrB transmembrane domain"/>
    <property type="match status" value="2"/>
</dbReference>
<feature type="transmembrane region" description="Helical" evidence="1">
    <location>
        <begin position="534"/>
        <end position="554"/>
    </location>
</feature>
<dbReference type="RefSeq" id="WP_290248246.1">
    <property type="nucleotide sequence ID" value="NZ_JAUFQT010000001.1"/>
</dbReference>
<keyword evidence="1" id="KW-0472">Membrane</keyword>
<keyword evidence="1" id="KW-1133">Transmembrane helix</keyword>
<evidence type="ECO:0000313" key="3">
    <source>
        <dbReference type="Proteomes" id="UP001589654"/>
    </source>
</evidence>
<protein>
    <submittedName>
        <fullName evidence="2">Efflux RND transporter permease subunit</fullName>
    </submittedName>
</protein>
<dbReference type="Gene3D" id="3.30.2090.10">
    <property type="entry name" value="Multidrug efflux transporter AcrB TolC docking domain, DN and DC subdomains"/>
    <property type="match status" value="2"/>
</dbReference>